<evidence type="ECO:0000256" key="1">
    <source>
        <dbReference type="SAM" id="Phobius"/>
    </source>
</evidence>
<sequence length="100" mass="11758">MSRHVIPVYVSLQQYSPATFYLIFSDERLFNAVINQRLLPLQIALSDSLYRHRLVTNAVVSLLYFSFRSLLVFFVSKYRCCCRRKEENAKLFRDTSKAAL</sequence>
<evidence type="ECO:0000313" key="3">
    <source>
        <dbReference type="Proteomes" id="UP000242146"/>
    </source>
</evidence>
<keyword evidence="3" id="KW-1185">Reference proteome</keyword>
<dbReference type="Proteomes" id="UP000242146">
    <property type="component" value="Unassembled WGS sequence"/>
</dbReference>
<accession>A0A1X2GPX6</accession>
<feature type="transmembrane region" description="Helical" evidence="1">
    <location>
        <begin position="54"/>
        <end position="75"/>
    </location>
</feature>
<protein>
    <submittedName>
        <fullName evidence="2">Uncharacterized protein</fullName>
    </submittedName>
</protein>
<organism evidence="2 3">
    <name type="scientific">Hesseltinella vesiculosa</name>
    <dbReference type="NCBI Taxonomy" id="101127"/>
    <lineage>
        <taxon>Eukaryota</taxon>
        <taxon>Fungi</taxon>
        <taxon>Fungi incertae sedis</taxon>
        <taxon>Mucoromycota</taxon>
        <taxon>Mucoromycotina</taxon>
        <taxon>Mucoromycetes</taxon>
        <taxon>Mucorales</taxon>
        <taxon>Cunninghamellaceae</taxon>
        <taxon>Hesseltinella</taxon>
    </lineage>
</organism>
<gene>
    <name evidence="2" type="ORF">DM01DRAFT_1333682</name>
</gene>
<proteinExistence type="predicted"/>
<comment type="caution">
    <text evidence="2">The sequence shown here is derived from an EMBL/GenBank/DDBJ whole genome shotgun (WGS) entry which is preliminary data.</text>
</comment>
<dbReference type="AlphaFoldDB" id="A0A1X2GPX6"/>
<dbReference type="EMBL" id="MCGT01000007">
    <property type="protein sequence ID" value="ORX58005.1"/>
    <property type="molecule type" value="Genomic_DNA"/>
</dbReference>
<keyword evidence="1" id="KW-1133">Transmembrane helix</keyword>
<evidence type="ECO:0000313" key="2">
    <source>
        <dbReference type="EMBL" id="ORX58005.1"/>
    </source>
</evidence>
<reference evidence="2 3" key="1">
    <citation type="submission" date="2016-07" db="EMBL/GenBank/DDBJ databases">
        <title>Pervasive Adenine N6-methylation of Active Genes in Fungi.</title>
        <authorList>
            <consortium name="DOE Joint Genome Institute"/>
            <person name="Mondo S.J."/>
            <person name="Dannebaum R.O."/>
            <person name="Kuo R.C."/>
            <person name="Labutti K."/>
            <person name="Haridas S."/>
            <person name="Kuo A."/>
            <person name="Salamov A."/>
            <person name="Ahrendt S.R."/>
            <person name="Lipzen A."/>
            <person name="Sullivan W."/>
            <person name="Andreopoulos W.B."/>
            <person name="Clum A."/>
            <person name="Lindquist E."/>
            <person name="Daum C."/>
            <person name="Ramamoorthy G.K."/>
            <person name="Gryganskyi A."/>
            <person name="Culley D."/>
            <person name="Magnuson J.K."/>
            <person name="James T.Y."/>
            <person name="O'Malley M.A."/>
            <person name="Stajich J.E."/>
            <person name="Spatafora J.W."/>
            <person name="Visel A."/>
            <person name="Grigoriev I.V."/>
        </authorList>
    </citation>
    <scope>NUCLEOTIDE SEQUENCE [LARGE SCALE GENOMIC DNA]</scope>
    <source>
        <strain evidence="2 3">NRRL 3301</strain>
    </source>
</reference>
<keyword evidence="1" id="KW-0812">Transmembrane</keyword>
<keyword evidence="1" id="KW-0472">Membrane</keyword>
<name>A0A1X2GPX6_9FUNG</name>